<dbReference type="AlphaFoldDB" id="A0A6A4VJ21"/>
<sequence>MAVFLVNVCKFNGCGLTYPSLGDLIQHIEETHIDYDPFSEEQQERQQPSCIPLSSALRFYTNLPSRKPAAAAAKTAPAAGAGSHGPNHGQQTGGGGTAATAGLPTLGRASSTGSASPSVASEEPEYDIMTDSEDSNDSWTTQEEFSAEFIMRYGSKIRKAFKCHCGKSYKTGQGLKNHAVINHAGTPLTTITTSMGEVLQIPTSQVTTLQPVRVSLSALMGGHAMPVKTVAARHLLTTSFKDTLRRTVESAVRDDERGQSITLTGVSRANTIQVAVPASGIIPLSGDKELTAVPVSRLLAQGLGGSIKLAQLGTAAGHLRTTPADATPATTATAVVKVEQTVVRKTSSWDSVSVSAAPTAVSVSCGGGDVTRPVTPPGQQLRAALPPTPLTPGWQGPPFPDSVIEDELPPTPASLLDGGAEPLAGPA</sequence>
<name>A0A6A4VJ21_AMPAM</name>
<dbReference type="InterPro" id="IPR013087">
    <property type="entry name" value="Znf_C2H2_type"/>
</dbReference>
<feature type="domain" description="C2H2-type" evidence="6">
    <location>
        <begin position="9"/>
        <end position="32"/>
    </location>
</feature>
<feature type="compositionally biased region" description="Pro residues" evidence="5">
    <location>
        <begin position="386"/>
        <end position="400"/>
    </location>
</feature>
<feature type="region of interest" description="Disordered" evidence="5">
    <location>
        <begin position="366"/>
        <end position="427"/>
    </location>
</feature>
<evidence type="ECO:0000313" key="7">
    <source>
        <dbReference type="EMBL" id="KAF0293593.1"/>
    </source>
</evidence>
<reference evidence="7 8" key="1">
    <citation type="submission" date="2019-07" db="EMBL/GenBank/DDBJ databases">
        <title>Draft genome assembly of a fouling barnacle, Amphibalanus amphitrite (Darwin, 1854): The first reference genome for Thecostraca.</title>
        <authorList>
            <person name="Kim W."/>
        </authorList>
    </citation>
    <scope>NUCLEOTIDE SEQUENCE [LARGE SCALE GENOMIC DNA]</scope>
    <source>
        <strain evidence="7">SNU_AA5</strain>
        <tissue evidence="7">Soma without cirri and trophi</tissue>
    </source>
</reference>
<evidence type="ECO:0000256" key="5">
    <source>
        <dbReference type="SAM" id="MobiDB-lite"/>
    </source>
</evidence>
<dbReference type="GO" id="GO:0008270">
    <property type="term" value="F:zinc ion binding"/>
    <property type="evidence" value="ECO:0007669"/>
    <property type="project" value="UniProtKB-KW"/>
</dbReference>
<dbReference type="OrthoDB" id="6370632at2759"/>
<keyword evidence="8" id="KW-1185">Reference proteome</keyword>
<organism evidence="7 8">
    <name type="scientific">Amphibalanus amphitrite</name>
    <name type="common">Striped barnacle</name>
    <name type="synonym">Balanus amphitrite</name>
    <dbReference type="NCBI Taxonomy" id="1232801"/>
    <lineage>
        <taxon>Eukaryota</taxon>
        <taxon>Metazoa</taxon>
        <taxon>Ecdysozoa</taxon>
        <taxon>Arthropoda</taxon>
        <taxon>Crustacea</taxon>
        <taxon>Multicrustacea</taxon>
        <taxon>Cirripedia</taxon>
        <taxon>Thoracica</taxon>
        <taxon>Thoracicalcarea</taxon>
        <taxon>Balanomorpha</taxon>
        <taxon>Balanoidea</taxon>
        <taxon>Balanidae</taxon>
        <taxon>Amphibalaninae</taxon>
        <taxon>Amphibalanus</taxon>
    </lineage>
</organism>
<evidence type="ECO:0000313" key="8">
    <source>
        <dbReference type="Proteomes" id="UP000440578"/>
    </source>
</evidence>
<dbReference type="SUPFAM" id="SSF57667">
    <property type="entry name" value="beta-beta-alpha zinc fingers"/>
    <property type="match status" value="1"/>
</dbReference>
<comment type="caution">
    <text evidence="7">The sequence shown here is derived from an EMBL/GenBank/DDBJ whole genome shotgun (WGS) entry which is preliminary data.</text>
</comment>
<feature type="compositionally biased region" description="Low complexity" evidence="5">
    <location>
        <begin position="70"/>
        <end position="81"/>
    </location>
</feature>
<dbReference type="PANTHER" id="PTHR23057:SF0">
    <property type="entry name" value="JUXTAPOSED WITH ANOTHER ZINC FINGER PROTEIN 1"/>
    <property type="match status" value="1"/>
</dbReference>
<dbReference type="InterPro" id="IPR051580">
    <property type="entry name" value="ZnF-Chromatin_assoc"/>
</dbReference>
<evidence type="ECO:0000256" key="2">
    <source>
        <dbReference type="ARBA" id="ARBA00022737"/>
    </source>
</evidence>
<dbReference type="Proteomes" id="UP000440578">
    <property type="component" value="Unassembled WGS sequence"/>
</dbReference>
<gene>
    <name evidence="7" type="primary">Jazf1</name>
    <name evidence="7" type="ORF">FJT64_008654</name>
</gene>
<dbReference type="InterPro" id="IPR036236">
    <property type="entry name" value="Znf_C2H2_sf"/>
</dbReference>
<evidence type="ECO:0000259" key="6">
    <source>
        <dbReference type="PROSITE" id="PS00028"/>
    </source>
</evidence>
<feature type="region of interest" description="Disordered" evidence="5">
    <location>
        <begin position="70"/>
        <end position="139"/>
    </location>
</feature>
<proteinExistence type="predicted"/>
<feature type="compositionally biased region" description="Acidic residues" evidence="5">
    <location>
        <begin position="122"/>
        <end position="136"/>
    </location>
</feature>
<evidence type="ECO:0000256" key="3">
    <source>
        <dbReference type="ARBA" id="ARBA00022771"/>
    </source>
</evidence>
<keyword evidence="1" id="KW-0479">Metal-binding</keyword>
<accession>A0A6A4VJ21</accession>
<feature type="compositionally biased region" description="Low complexity" evidence="5">
    <location>
        <begin position="109"/>
        <end position="121"/>
    </location>
</feature>
<dbReference type="PROSITE" id="PS00028">
    <property type="entry name" value="ZINC_FINGER_C2H2_1"/>
    <property type="match status" value="1"/>
</dbReference>
<keyword evidence="3" id="KW-0863">Zinc-finger</keyword>
<dbReference type="EMBL" id="VIIS01001736">
    <property type="protein sequence ID" value="KAF0293593.1"/>
    <property type="molecule type" value="Genomic_DNA"/>
</dbReference>
<dbReference type="PANTHER" id="PTHR23057">
    <property type="entry name" value="JUXTAPOSED WITH ANOTHER ZINC FINGER PROTEIN 1"/>
    <property type="match status" value="1"/>
</dbReference>
<dbReference type="GO" id="GO:0005634">
    <property type="term" value="C:nucleus"/>
    <property type="evidence" value="ECO:0007669"/>
    <property type="project" value="TreeGrafter"/>
</dbReference>
<keyword evidence="4" id="KW-0862">Zinc</keyword>
<evidence type="ECO:0000256" key="4">
    <source>
        <dbReference type="ARBA" id="ARBA00022833"/>
    </source>
</evidence>
<dbReference type="Gene3D" id="3.30.160.60">
    <property type="entry name" value="Classic Zinc Finger"/>
    <property type="match status" value="1"/>
</dbReference>
<protein>
    <submittedName>
        <fullName evidence="7">Juxtaposed with another zinc finger protein 1</fullName>
    </submittedName>
</protein>
<dbReference type="SMART" id="SM00355">
    <property type="entry name" value="ZnF_C2H2"/>
    <property type="match status" value="2"/>
</dbReference>
<keyword evidence="2" id="KW-0677">Repeat</keyword>
<evidence type="ECO:0000256" key="1">
    <source>
        <dbReference type="ARBA" id="ARBA00022723"/>
    </source>
</evidence>